<gene>
    <name evidence="1" type="ORF">TWF694_003765</name>
</gene>
<proteinExistence type="predicted"/>
<keyword evidence="2" id="KW-1185">Reference proteome</keyword>
<evidence type="ECO:0000313" key="1">
    <source>
        <dbReference type="EMBL" id="KAK6530410.1"/>
    </source>
</evidence>
<protein>
    <submittedName>
        <fullName evidence="1">Uncharacterized protein</fullName>
    </submittedName>
</protein>
<dbReference type="Proteomes" id="UP001365542">
    <property type="component" value="Unassembled WGS sequence"/>
</dbReference>
<dbReference type="AlphaFoldDB" id="A0AAV9X557"/>
<accession>A0AAV9X557</accession>
<comment type="caution">
    <text evidence="1">The sequence shown here is derived from an EMBL/GenBank/DDBJ whole genome shotgun (WGS) entry which is preliminary data.</text>
</comment>
<dbReference type="EMBL" id="JAVHJO010000013">
    <property type="protein sequence ID" value="KAK6530410.1"/>
    <property type="molecule type" value="Genomic_DNA"/>
</dbReference>
<evidence type="ECO:0000313" key="2">
    <source>
        <dbReference type="Proteomes" id="UP001365542"/>
    </source>
</evidence>
<name>A0AAV9X557_9PEZI</name>
<reference evidence="1 2" key="1">
    <citation type="submission" date="2019-10" db="EMBL/GenBank/DDBJ databases">
        <authorList>
            <person name="Palmer J.M."/>
        </authorList>
    </citation>
    <scope>NUCLEOTIDE SEQUENCE [LARGE SCALE GENOMIC DNA]</scope>
    <source>
        <strain evidence="1 2">TWF694</strain>
    </source>
</reference>
<sequence>MKHLDTTSLLPYNFIRNLILPKRPVTIHSYPPPQASELPPSAIATSAEEPPLERPSLILSNKDSRRISRMKKLSWCDNDVSPVLIREGHWKIDM</sequence>
<organism evidence="1 2">
    <name type="scientific">Orbilia ellipsospora</name>
    <dbReference type="NCBI Taxonomy" id="2528407"/>
    <lineage>
        <taxon>Eukaryota</taxon>
        <taxon>Fungi</taxon>
        <taxon>Dikarya</taxon>
        <taxon>Ascomycota</taxon>
        <taxon>Pezizomycotina</taxon>
        <taxon>Orbiliomycetes</taxon>
        <taxon>Orbiliales</taxon>
        <taxon>Orbiliaceae</taxon>
        <taxon>Orbilia</taxon>
    </lineage>
</organism>